<proteinExistence type="predicted"/>
<evidence type="ECO:0008006" key="2">
    <source>
        <dbReference type="Google" id="ProtNLM"/>
    </source>
</evidence>
<dbReference type="InterPro" id="IPR021352">
    <property type="entry name" value="DUF2971"/>
</dbReference>
<dbReference type="EMBL" id="BK015158">
    <property type="protein sequence ID" value="DAD93339.1"/>
    <property type="molecule type" value="Genomic_DNA"/>
</dbReference>
<reference evidence="1" key="1">
    <citation type="journal article" date="2021" name="Proc. Natl. Acad. Sci. U.S.A.">
        <title>A Catalog of Tens of Thousands of Viruses from Human Metagenomes Reveals Hidden Associations with Chronic Diseases.</title>
        <authorList>
            <person name="Tisza M.J."/>
            <person name="Buck C.B."/>
        </authorList>
    </citation>
    <scope>NUCLEOTIDE SEQUENCE</scope>
    <source>
        <strain evidence="1">CtdtS1</strain>
    </source>
</reference>
<protein>
    <recommendedName>
        <fullName evidence="2">DUF2971 domain-containing protein</fullName>
    </recommendedName>
</protein>
<accession>A0A8S5NGV2</accession>
<evidence type="ECO:0000313" key="1">
    <source>
        <dbReference type="EMBL" id="DAD93339.1"/>
    </source>
</evidence>
<name>A0A8S5NGV2_9VIRU</name>
<sequence>MERLTTSFNTMKLYKYRADIYRDLLTLVNNQIYAPTVQNLNDPAETIVNDSKMYEVFDLMEKSGLPINIAKDNYAKIIAQARTELGIFSLSKTVVNELLWAYYTNGHKGFCIEYDSEQLQKSLSNGHLHSVLNVQYKNDTPEFSMNSITNNLVDDTQFIKCLIATKSMAWEREEEIRITLYSSGLFGISPESVTGIYFGLRMPESDKELVKNSLKGRSIKYYQMKLKPNSYLLEAELIK</sequence>
<organism evidence="1">
    <name type="scientific">virus sp. ctdtS1</name>
    <dbReference type="NCBI Taxonomy" id="2826808"/>
    <lineage>
        <taxon>Viruses</taxon>
    </lineage>
</organism>
<dbReference type="Pfam" id="PF11185">
    <property type="entry name" value="DUF2971"/>
    <property type="match status" value="1"/>
</dbReference>